<evidence type="ECO:0000313" key="3">
    <source>
        <dbReference type="Proteomes" id="UP000598271"/>
    </source>
</evidence>
<sequence>MKKVLAFAFVAGMMAFASCTSKPSEDAAMEDSTTMTMDTDTMMMDMDTMSMDTMMTDTL</sequence>
<name>A0A8J3G8T2_9BACT</name>
<evidence type="ECO:0000313" key="2">
    <source>
        <dbReference type="EMBL" id="GHB69123.1"/>
    </source>
</evidence>
<dbReference type="AlphaFoldDB" id="A0A8J3G8T2"/>
<feature type="chain" id="PRO_5035221819" evidence="1">
    <location>
        <begin position="18"/>
        <end position="59"/>
    </location>
</feature>
<accession>A0A8J3G8T2</accession>
<evidence type="ECO:0000256" key="1">
    <source>
        <dbReference type="SAM" id="SignalP"/>
    </source>
</evidence>
<keyword evidence="1" id="KW-0732">Signal</keyword>
<keyword evidence="3" id="KW-1185">Reference proteome</keyword>
<dbReference type="RefSeq" id="WP_229580769.1">
    <property type="nucleotide sequence ID" value="NZ_BMXF01000002.1"/>
</dbReference>
<gene>
    <name evidence="2" type="ORF">GCM10007390_23290</name>
</gene>
<organism evidence="2 3">
    <name type="scientific">Persicitalea jodogahamensis</name>
    <dbReference type="NCBI Taxonomy" id="402147"/>
    <lineage>
        <taxon>Bacteria</taxon>
        <taxon>Pseudomonadati</taxon>
        <taxon>Bacteroidota</taxon>
        <taxon>Cytophagia</taxon>
        <taxon>Cytophagales</taxon>
        <taxon>Spirosomataceae</taxon>
        <taxon>Persicitalea</taxon>
    </lineage>
</organism>
<comment type="caution">
    <text evidence="2">The sequence shown here is derived from an EMBL/GenBank/DDBJ whole genome shotgun (WGS) entry which is preliminary data.</text>
</comment>
<dbReference type="EMBL" id="BMXF01000002">
    <property type="protein sequence ID" value="GHB69123.1"/>
    <property type="molecule type" value="Genomic_DNA"/>
</dbReference>
<feature type="signal peptide" evidence="1">
    <location>
        <begin position="1"/>
        <end position="17"/>
    </location>
</feature>
<dbReference type="Proteomes" id="UP000598271">
    <property type="component" value="Unassembled WGS sequence"/>
</dbReference>
<protein>
    <submittedName>
        <fullName evidence="2">Uncharacterized protein</fullName>
    </submittedName>
</protein>
<dbReference type="PROSITE" id="PS51257">
    <property type="entry name" value="PROKAR_LIPOPROTEIN"/>
    <property type="match status" value="1"/>
</dbReference>
<reference evidence="2 3" key="1">
    <citation type="journal article" date="2014" name="Int. J. Syst. Evol. Microbiol.">
        <title>Complete genome sequence of Corynebacterium casei LMG S-19264T (=DSM 44701T), isolated from a smear-ripened cheese.</title>
        <authorList>
            <consortium name="US DOE Joint Genome Institute (JGI-PGF)"/>
            <person name="Walter F."/>
            <person name="Albersmeier A."/>
            <person name="Kalinowski J."/>
            <person name="Ruckert C."/>
        </authorList>
    </citation>
    <scope>NUCLEOTIDE SEQUENCE [LARGE SCALE GENOMIC DNA]</scope>
    <source>
        <strain evidence="2 3">KCTC 12866</strain>
    </source>
</reference>
<proteinExistence type="predicted"/>